<organism evidence="8 9">
    <name type="scientific">Lachnospira pectinoschiza</name>
    <dbReference type="NCBI Taxonomy" id="28052"/>
    <lineage>
        <taxon>Bacteria</taxon>
        <taxon>Bacillati</taxon>
        <taxon>Bacillota</taxon>
        <taxon>Clostridia</taxon>
        <taxon>Lachnospirales</taxon>
        <taxon>Lachnospiraceae</taxon>
        <taxon>Lachnospira</taxon>
    </lineage>
</organism>
<comment type="similarity">
    <text evidence="1">Belongs to the thioredoxin family.</text>
</comment>
<reference evidence="9" key="1">
    <citation type="submission" date="2016-10" db="EMBL/GenBank/DDBJ databases">
        <authorList>
            <person name="Varghese N."/>
            <person name="Submissions S."/>
        </authorList>
    </citation>
    <scope>NUCLEOTIDE SEQUENCE [LARGE SCALE GENOMIC DNA]</scope>
    <source>
        <strain evidence="9">M83</strain>
    </source>
</reference>
<feature type="domain" description="Thioredoxin" evidence="7">
    <location>
        <begin position="6"/>
        <end position="100"/>
    </location>
</feature>
<keyword evidence="5" id="KW-1015">Disulfide bond</keyword>
<evidence type="ECO:0000313" key="9">
    <source>
        <dbReference type="Proteomes" id="UP000187651"/>
    </source>
</evidence>
<evidence type="ECO:0000313" key="8">
    <source>
        <dbReference type="EMBL" id="SDN05052.1"/>
    </source>
</evidence>
<dbReference type="EMBL" id="FNHZ01000005">
    <property type="protein sequence ID" value="SDN05052.1"/>
    <property type="molecule type" value="Genomic_DNA"/>
</dbReference>
<sequence>MQELKNQEELDVLINSEKILVLDFTSKTCAPCSAIKEKLTSWGRAKAGITLRSVSIEEHPKLAADLEIFSAPTVLVFAEGKLTIKEAGYFSLSQLIEKIERLESLL</sequence>
<dbReference type="SUPFAM" id="SSF52833">
    <property type="entry name" value="Thioredoxin-like"/>
    <property type="match status" value="1"/>
</dbReference>
<dbReference type="AlphaFoldDB" id="A0A1G9Y797"/>
<evidence type="ECO:0000256" key="3">
    <source>
        <dbReference type="ARBA" id="ARBA00022448"/>
    </source>
</evidence>
<dbReference type="PROSITE" id="PS00194">
    <property type="entry name" value="THIOREDOXIN_1"/>
    <property type="match status" value="1"/>
</dbReference>
<keyword evidence="6" id="KW-0676">Redox-active center</keyword>
<accession>A0A1G9Y797</accession>
<evidence type="ECO:0000256" key="4">
    <source>
        <dbReference type="ARBA" id="ARBA00022982"/>
    </source>
</evidence>
<dbReference type="InterPro" id="IPR017937">
    <property type="entry name" value="Thioredoxin_CS"/>
</dbReference>
<gene>
    <name evidence="8" type="ORF">SAMN05216544_1720</name>
</gene>
<protein>
    <recommendedName>
        <fullName evidence="2">Thioredoxin</fullName>
    </recommendedName>
</protein>
<dbReference type="CDD" id="cd02947">
    <property type="entry name" value="TRX_family"/>
    <property type="match status" value="1"/>
</dbReference>
<keyword evidence="9" id="KW-1185">Reference proteome</keyword>
<evidence type="ECO:0000259" key="7">
    <source>
        <dbReference type="Pfam" id="PF00085"/>
    </source>
</evidence>
<dbReference type="PANTHER" id="PTHR45663">
    <property type="entry name" value="GEO12009P1"/>
    <property type="match status" value="1"/>
</dbReference>
<keyword evidence="4" id="KW-0249">Electron transport</keyword>
<dbReference type="InterPro" id="IPR013766">
    <property type="entry name" value="Thioredoxin_domain"/>
</dbReference>
<proteinExistence type="inferred from homology"/>
<dbReference type="Pfam" id="PF00085">
    <property type="entry name" value="Thioredoxin"/>
    <property type="match status" value="1"/>
</dbReference>
<dbReference type="GO" id="GO:0005737">
    <property type="term" value="C:cytoplasm"/>
    <property type="evidence" value="ECO:0007669"/>
    <property type="project" value="TreeGrafter"/>
</dbReference>
<keyword evidence="3" id="KW-0813">Transport</keyword>
<dbReference type="RefSeq" id="WP_074521780.1">
    <property type="nucleotide sequence ID" value="NZ_FNHZ01000005.1"/>
</dbReference>
<dbReference type="Proteomes" id="UP000187651">
    <property type="component" value="Unassembled WGS sequence"/>
</dbReference>
<dbReference type="Gene3D" id="3.40.30.10">
    <property type="entry name" value="Glutaredoxin"/>
    <property type="match status" value="1"/>
</dbReference>
<dbReference type="InterPro" id="IPR036249">
    <property type="entry name" value="Thioredoxin-like_sf"/>
</dbReference>
<evidence type="ECO:0000256" key="2">
    <source>
        <dbReference type="ARBA" id="ARBA00020570"/>
    </source>
</evidence>
<dbReference type="GO" id="GO:0015035">
    <property type="term" value="F:protein-disulfide reductase activity"/>
    <property type="evidence" value="ECO:0007669"/>
    <property type="project" value="TreeGrafter"/>
</dbReference>
<evidence type="ECO:0000256" key="1">
    <source>
        <dbReference type="ARBA" id="ARBA00008987"/>
    </source>
</evidence>
<name>A0A1G9Y797_9FIRM</name>
<evidence type="ECO:0000256" key="5">
    <source>
        <dbReference type="ARBA" id="ARBA00023157"/>
    </source>
</evidence>
<dbReference type="OrthoDB" id="411356at2"/>
<dbReference type="PANTHER" id="PTHR45663:SF11">
    <property type="entry name" value="GEO12009P1"/>
    <property type="match status" value="1"/>
</dbReference>
<evidence type="ECO:0000256" key="6">
    <source>
        <dbReference type="ARBA" id="ARBA00023284"/>
    </source>
</evidence>